<keyword evidence="2" id="KW-1185">Reference proteome</keyword>
<reference evidence="1 2" key="1">
    <citation type="journal article" date="2019" name="Nat. Ecol. Evol.">
        <title>Megaphylogeny resolves global patterns of mushroom evolution.</title>
        <authorList>
            <person name="Varga T."/>
            <person name="Krizsan K."/>
            <person name="Foldi C."/>
            <person name="Dima B."/>
            <person name="Sanchez-Garcia M."/>
            <person name="Sanchez-Ramirez S."/>
            <person name="Szollosi G.J."/>
            <person name="Szarkandi J.G."/>
            <person name="Papp V."/>
            <person name="Albert L."/>
            <person name="Andreopoulos W."/>
            <person name="Angelini C."/>
            <person name="Antonin V."/>
            <person name="Barry K.W."/>
            <person name="Bougher N.L."/>
            <person name="Buchanan P."/>
            <person name="Buyck B."/>
            <person name="Bense V."/>
            <person name="Catcheside P."/>
            <person name="Chovatia M."/>
            <person name="Cooper J."/>
            <person name="Damon W."/>
            <person name="Desjardin D."/>
            <person name="Finy P."/>
            <person name="Geml J."/>
            <person name="Haridas S."/>
            <person name="Hughes K."/>
            <person name="Justo A."/>
            <person name="Karasinski D."/>
            <person name="Kautmanova I."/>
            <person name="Kiss B."/>
            <person name="Kocsube S."/>
            <person name="Kotiranta H."/>
            <person name="LaButti K.M."/>
            <person name="Lechner B.E."/>
            <person name="Liimatainen K."/>
            <person name="Lipzen A."/>
            <person name="Lukacs Z."/>
            <person name="Mihaltcheva S."/>
            <person name="Morgado L.N."/>
            <person name="Niskanen T."/>
            <person name="Noordeloos M.E."/>
            <person name="Ohm R.A."/>
            <person name="Ortiz-Santana B."/>
            <person name="Ovrebo C."/>
            <person name="Racz N."/>
            <person name="Riley R."/>
            <person name="Savchenko A."/>
            <person name="Shiryaev A."/>
            <person name="Soop K."/>
            <person name="Spirin V."/>
            <person name="Szebenyi C."/>
            <person name="Tomsovsky M."/>
            <person name="Tulloss R.E."/>
            <person name="Uehling J."/>
            <person name="Grigoriev I.V."/>
            <person name="Vagvolgyi C."/>
            <person name="Papp T."/>
            <person name="Martin F.M."/>
            <person name="Miettinen O."/>
            <person name="Hibbett D.S."/>
            <person name="Nagy L.G."/>
        </authorList>
    </citation>
    <scope>NUCLEOTIDE SEQUENCE [LARGE SCALE GENOMIC DNA]</scope>
    <source>
        <strain evidence="1 2">NL-1719</strain>
    </source>
</reference>
<accession>A0ACD3ASV3</accession>
<proteinExistence type="predicted"/>
<dbReference type="EMBL" id="ML208339">
    <property type="protein sequence ID" value="TFK69033.1"/>
    <property type="molecule type" value="Genomic_DNA"/>
</dbReference>
<protein>
    <submittedName>
        <fullName evidence="1">Uncharacterized protein</fullName>
    </submittedName>
</protein>
<gene>
    <name evidence="1" type="ORF">BDN72DRAFT_841122</name>
</gene>
<evidence type="ECO:0000313" key="2">
    <source>
        <dbReference type="Proteomes" id="UP000308600"/>
    </source>
</evidence>
<name>A0ACD3ASV3_9AGAR</name>
<dbReference type="Proteomes" id="UP000308600">
    <property type="component" value="Unassembled WGS sequence"/>
</dbReference>
<evidence type="ECO:0000313" key="1">
    <source>
        <dbReference type="EMBL" id="TFK69033.1"/>
    </source>
</evidence>
<sequence length="774" mass="87973">MSSLLINIPDAFALLTPDSQYPSYIGIGINNDLDHNIICHHHNSPKLPFPNNDLCAVCQELSHEYYFAFLLQWKMSLGALNPSSFGSPFTRSSGQSQQLPNSDFHFKLDLILEYALAMNDLHDRGFAPPLGLYPREAIVERLLGMKDGDIQTIKEYCIRKPCPVIVRQYDSYDPPIISRRFRRFLTDPCQSNRKAIGFLRDMDVVHRNLAKAFMLVFLNPRPDVDVEDGGIELKEVKAFAGVMWIQHVLRAGGGFDNEELSEFFRGVDVLRWFEWVLKEEWREGFLGDRVVNINPVELVSQFVNLFLNVKDSIRVANITYLDRQLKRFLNGHFISHQNQSTDTTLPTRFISAFFYLNFPHGVSHRPNDLLAIPSCLRLNRHFLIELLSFNTIENGRDDALEDLDKPTRKRMLKAEETNLDFEVPQELYVPAVDTRASLSSSSDPWNAQVWEVDLGSGQTMAVKPADLVPPKEVWTLPIPLAKVPKFFEGHTPQNSENQLVFPNIPALASDLTEAELTDIMLVDYKPLAFPTPTKFLSQYDPFVRLPDETEMDRVFECIGLFEVWDWNGERSWCRDVWRGMKDTHEDLAMCCLGVLIQCELRKERDVDDRVLLYARHAWSYHLSFSSYSFKLIRLVEVLTVAVGMEGYGYGYGHGVKLDNGYCHHPSRVVDWLRGIPFKDLSALRLLAKWEPLLDAGQMDGVVPSTPTAFVEDDDAEADSTSNDYATYQARPGSISETSSLLSSFPTTHSIYGDSSMSGPSDCSSIASTIRPTLL</sequence>
<organism evidence="1 2">
    <name type="scientific">Pluteus cervinus</name>
    <dbReference type="NCBI Taxonomy" id="181527"/>
    <lineage>
        <taxon>Eukaryota</taxon>
        <taxon>Fungi</taxon>
        <taxon>Dikarya</taxon>
        <taxon>Basidiomycota</taxon>
        <taxon>Agaricomycotina</taxon>
        <taxon>Agaricomycetes</taxon>
        <taxon>Agaricomycetidae</taxon>
        <taxon>Agaricales</taxon>
        <taxon>Pluteineae</taxon>
        <taxon>Pluteaceae</taxon>
        <taxon>Pluteus</taxon>
    </lineage>
</organism>